<feature type="compositionally biased region" description="Basic and acidic residues" evidence="1">
    <location>
        <begin position="1"/>
        <end position="12"/>
    </location>
</feature>
<proteinExistence type="predicted"/>
<name>A0A0V0TDG4_9BILA</name>
<dbReference type="EMBL" id="JYDJ01000329">
    <property type="protein sequence ID" value="KRX37048.1"/>
    <property type="molecule type" value="Genomic_DNA"/>
</dbReference>
<feature type="compositionally biased region" description="Polar residues" evidence="1">
    <location>
        <begin position="15"/>
        <end position="26"/>
    </location>
</feature>
<evidence type="ECO:0000313" key="2">
    <source>
        <dbReference type="EMBL" id="KRX37048.1"/>
    </source>
</evidence>
<evidence type="ECO:0000256" key="1">
    <source>
        <dbReference type="SAM" id="MobiDB-lite"/>
    </source>
</evidence>
<dbReference type="Proteomes" id="UP000055048">
    <property type="component" value="Unassembled WGS sequence"/>
</dbReference>
<reference evidence="2 3" key="1">
    <citation type="submission" date="2015-01" db="EMBL/GenBank/DDBJ databases">
        <title>Evolution of Trichinella species and genotypes.</title>
        <authorList>
            <person name="Korhonen P.K."/>
            <person name="Edoardo P."/>
            <person name="Giuseppe L.R."/>
            <person name="Gasser R.B."/>
        </authorList>
    </citation>
    <scope>NUCLEOTIDE SEQUENCE [LARGE SCALE GENOMIC DNA]</scope>
    <source>
        <strain evidence="2">ISS417</strain>
    </source>
</reference>
<gene>
    <name evidence="2" type="ORF">T05_1211</name>
</gene>
<keyword evidence="3" id="KW-1185">Reference proteome</keyword>
<organism evidence="2 3">
    <name type="scientific">Trichinella murrelli</name>
    <dbReference type="NCBI Taxonomy" id="144512"/>
    <lineage>
        <taxon>Eukaryota</taxon>
        <taxon>Metazoa</taxon>
        <taxon>Ecdysozoa</taxon>
        <taxon>Nematoda</taxon>
        <taxon>Enoplea</taxon>
        <taxon>Dorylaimia</taxon>
        <taxon>Trichinellida</taxon>
        <taxon>Trichinellidae</taxon>
        <taxon>Trichinella</taxon>
    </lineage>
</organism>
<accession>A0A0V0TDG4</accession>
<evidence type="ECO:0000313" key="3">
    <source>
        <dbReference type="Proteomes" id="UP000055048"/>
    </source>
</evidence>
<feature type="region of interest" description="Disordered" evidence="1">
    <location>
        <begin position="1"/>
        <end position="48"/>
    </location>
</feature>
<dbReference type="OrthoDB" id="5930151at2759"/>
<dbReference type="AlphaFoldDB" id="A0A0V0TDG4"/>
<protein>
    <submittedName>
        <fullName evidence="2">Uncharacterized protein</fullName>
    </submittedName>
</protein>
<sequence>MPSGKREAERKGNLPVSTALSPSSDVRANKTMEDANEPARGSESFKKLDLDGLLSISHGFR</sequence>
<comment type="caution">
    <text evidence="2">The sequence shown here is derived from an EMBL/GenBank/DDBJ whole genome shotgun (WGS) entry which is preliminary data.</text>
</comment>